<dbReference type="AlphaFoldDB" id="A0A1H6W8M0"/>
<gene>
    <name evidence="2" type="ORF">SAMN05192553_102554</name>
</gene>
<accession>A0A1H6W8M0</accession>
<name>A0A1H6W8M0_9BACT</name>
<feature type="chain" id="PRO_5011513800" description="DUF4270 domain-containing protein" evidence="1">
    <location>
        <begin position="36"/>
        <end position="467"/>
    </location>
</feature>
<reference evidence="3" key="1">
    <citation type="submission" date="2016-10" db="EMBL/GenBank/DDBJ databases">
        <authorList>
            <person name="Varghese N."/>
            <person name="Submissions S."/>
        </authorList>
    </citation>
    <scope>NUCLEOTIDE SEQUENCE [LARGE SCALE GENOMIC DNA]</scope>
    <source>
        <strain evidence="3">IBRC-M 10761</strain>
    </source>
</reference>
<feature type="signal peptide" evidence="1">
    <location>
        <begin position="1"/>
        <end position="35"/>
    </location>
</feature>
<dbReference type="STRING" id="1416801.SAMN05192553_102554"/>
<evidence type="ECO:0000256" key="1">
    <source>
        <dbReference type="SAM" id="SignalP"/>
    </source>
</evidence>
<sequence>MKKKTSFLKVITTSTRTWLANVPVFLFAVLSFASACSDPSEIGLVLDPGSNQIGVFYEEIPLSSYMVLADSFNTTSEGRLLVGGDQSDYFGSTQAIGYSRLSFNPTGVPPQEDAIFDSAVFTMNVINVIGEDFDEEKSFRVHRLTEPILDTAYYNFNHLAFDEEEVIASGSFLLQPDTVNQLRMDVAPELSSEFFEKLTTNDPAFDDIFAFREYFPGIAVTGDPEQNASLSVGVGSGTGFILYYHYEGDTVSLTYPINTIQSRHFNGIISDRQNTPIADIQERGVAYDVPGPLLGGKSGLGLMVKLDMNPLHEFLDTLENITFNQIMLEVGPVEEYPEFMRPFSTFVMYFATENNTIYRRFDGAEVAVQAEGQGHTGLDAEGNVVPTTNNQTGLAFNTENRSYANQVTSYVNALYRSGLVRTDLFLYPNTPSTERGPVNFDSFKRSLREYRVNKDAIKLKVYYTRVR</sequence>
<dbReference type="InterPro" id="IPR025366">
    <property type="entry name" value="DUF4270"/>
</dbReference>
<keyword evidence="1" id="KW-0732">Signal</keyword>
<evidence type="ECO:0000313" key="2">
    <source>
        <dbReference type="EMBL" id="SEJ13359.1"/>
    </source>
</evidence>
<dbReference type="EMBL" id="FNZH01000002">
    <property type="protein sequence ID" value="SEJ13359.1"/>
    <property type="molecule type" value="Genomic_DNA"/>
</dbReference>
<organism evidence="2 3">
    <name type="scientific">Cyclobacterium xiamenense</name>
    <dbReference type="NCBI Taxonomy" id="1297121"/>
    <lineage>
        <taxon>Bacteria</taxon>
        <taxon>Pseudomonadati</taxon>
        <taxon>Bacteroidota</taxon>
        <taxon>Cytophagia</taxon>
        <taxon>Cytophagales</taxon>
        <taxon>Cyclobacteriaceae</taxon>
        <taxon>Cyclobacterium</taxon>
    </lineage>
</organism>
<dbReference type="Pfam" id="PF14092">
    <property type="entry name" value="DUF4270"/>
    <property type="match status" value="1"/>
</dbReference>
<evidence type="ECO:0008006" key="4">
    <source>
        <dbReference type="Google" id="ProtNLM"/>
    </source>
</evidence>
<keyword evidence="3" id="KW-1185">Reference proteome</keyword>
<protein>
    <recommendedName>
        <fullName evidence="4">DUF4270 domain-containing protein</fullName>
    </recommendedName>
</protein>
<evidence type="ECO:0000313" key="3">
    <source>
        <dbReference type="Proteomes" id="UP000199403"/>
    </source>
</evidence>
<proteinExistence type="predicted"/>
<dbReference type="Proteomes" id="UP000199403">
    <property type="component" value="Unassembled WGS sequence"/>
</dbReference>